<dbReference type="CDD" id="cd04301">
    <property type="entry name" value="NAT_SF"/>
    <property type="match status" value="1"/>
</dbReference>
<evidence type="ECO:0000256" key="2">
    <source>
        <dbReference type="ARBA" id="ARBA00023315"/>
    </source>
</evidence>
<keyword evidence="5" id="KW-1185">Reference proteome</keyword>
<dbReference type="OrthoDB" id="9799681at2"/>
<dbReference type="GO" id="GO:0016747">
    <property type="term" value="F:acyltransferase activity, transferring groups other than amino-acyl groups"/>
    <property type="evidence" value="ECO:0007669"/>
    <property type="project" value="InterPro"/>
</dbReference>
<dbReference type="PANTHER" id="PTHR43877:SF2">
    <property type="entry name" value="AMINOALKYLPHOSPHONATE N-ACETYLTRANSFERASE-RELATED"/>
    <property type="match status" value="1"/>
</dbReference>
<dbReference type="InterPro" id="IPR016181">
    <property type="entry name" value="Acyl_CoA_acyltransferase"/>
</dbReference>
<evidence type="ECO:0000256" key="1">
    <source>
        <dbReference type="ARBA" id="ARBA00022679"/>
    </source>
</evidence>
<evidence type="ECO:0000313" key="4">
    <source>
        <dbReference type="EMBL" id="SHO62827.1"/>
    </source>
</evidence>
<keyword evidence="1 4" id="KW-0808">Transferase</keyword>
<dbReference type="InterPro" id="IPR000182">
    <property type="entry name" value="GNAT_dom"/>
</dbReference>
<dbReference type="Gene3D" id="3.40.630.30">
    <property type="match status" value="1"/>
</dbReference>
<name>A0A1M7ZD68_9HYPH</name>
<dbReference type="SUPFAM" id="SSF55729">
    <property type="entry name" value="Acyl-CoA N-acyltransferases (Nat)"/>
    <property type="match status" value="1"/>
</dbReference>
<protein>
    <submittedName>
        <fullName evidence="4">Putative acetyltransferase</fullName>
    </submittedName>
</protein>
<dbReference type="PROSITE" id="PS51186">
    <property type="entry name" value="GNAT"/>
    <property type="match status" value="1"/>
</dbReference>
<feature type="domain" description="N-acetyltransferase" evidence="3">
    <location>
        <begin position="15"/>
        <end position="171"/>
    </location>
</feature>
<dbReference type="Pfam" id="PF00583">
    <property type="entry name" value="Acetyltransf_1"/>
    <property type="match status" value="1"/>
</dbReference>
<organism evidence="4 5">
    <name type="scientific">Pseudoxanthobacter soli DSM 19599</name>
    <dbReference type="NCBI Taxonomy" id="1123029"/>
    <lineage>
        <taxon>Bacteria</taxon>
        <taxon>Pseudomonadati</taxon>
        <taxon>Pseudomonadota</taxon>
        <taxon>Alphaproteobacteria</taxon>
        <taxon>Hyphomicrobiales</taxon>
        <taxon>Segnochrobactraceae</taxon>
        <taxon>Pseudoxanthobacter</taxon>
    </lineage>
</organism>
<keyword evidence="2" id="KW-0012">Acyltransferase</keyword>
<dbReference type="EMBL" id="FRXO01000002">
    <property type="protein sequence ID" value="SHO62827.1"/>
    <property type="molecule type" value="Genomic_DNA"/>
</dbReference>
<dbReference type="RefSeq" id="WP_073626535.1">
    <property type="nucleotide sequence ID" value="NZ_FRXO01000002.1"/>
</dbReference>
<reference evidence="4 5" key="1">
    <citation type="submission" date="2016-12" db="EMBL/GenBank/DDBJ databases">
        <authorList>
            <person name="Song W.-J."/>
            <person name="Kurnit D.M."/>
        </authorList>
    </citation>
    <scope>NUCLEOTIDE SEQUENCE [LARGE SCALE GENOMIC DNA]</scope>
    <source>
        <strain evidence="4 5">DSM 19599</strain>
    </source>
</reference>
<accession>A0A1M7ZD68</accession>
<gene>
    <name evidence="4" type="ORF">SAMN02745172_01177</name>
</gene>
<dbReference type="InterPro" id="IPR050832">
    <property type="entry name" value="Bact_Acetyltransf"/>
</dbReference>
<dbReference type="AlphaFoldDB" id="A0A1M7ZD68"/>
<sequence>MSTLSSAGAGSSGAVVVRAASDGDGAAIARLIAGVFAEYPGCVYEPSEFPELAAPASHFAGLGGRLWVAEDGDRLIGTFGLAATAEPGVFTLHKVYLDAAARGLGLARRMLDEAIAFARAAGATELRLWTDTRFTAGHRFYDRYGFTRIPVRRFLADASDSWEFAYRLPLPASGEARP</sequence>
<evidence type="ECO:0000313" key="5">
    <source>
        <dbReference type="Proteomes" id="UP000186406"/>
    </source>
</evidence>
<evidence type="ECO:0000259" key="3">
    <source>
        <dbReference type="PROSITE" id="PS51186"/>
    </source>
</evidence>
<proteinExistence type="predicted"/>
<dbReference type="Proteomes" id="UP000186406">
    <property type="component" value="Unassembled WGS sequence"/>
</dbReference>
<dbReference type="STRING" id="1123029.SAMN02745172_01177"/>
<dbReference type="PANTHER" id="PTHR43877">
    <property type="entry name" value="AMINOALKYLPHOSPHONATE N-ACETYLTRANSFERASE-RELATED-RELATED"/>
    <property type="match status" value="1"/>
</dbReference>